<accession>A0AA36CD89</accession>
<protein>
    <submittedName>
        <fullName evidence="1">Uncharacterized protein</fullName>
    </submittedName>
</protein>
<dbReference type="Proteomes" id="UP001177023">
    <property type="component" value="Unassembled WGS sequence"/>
</dbReference>
<feature type="non-terminal residue" evidence="1">
    <location>
        <position position="1"/>
    </location>
</feature>
<feature type="non-terminal residue" evidence="1">
    <location>
        <position position="43"/>
    </location>
</feature>
<name>A0AA36CD89_9BILA</name>
<dbReference type="EMBL" id="CATQJA010001212">
    <property type="protein sequence ID" value="CAJ0566313.1"/>
    <property type="molecule type" value="Genomic_DNA"/>
</dbReference>
<dbReference type="AlphaFoldDB" id="A0AA36CD89"/>
<organism evidence="1 2">
    <name type="scientific">Mesorhabditis spiculigera</name>
    <dbReference type="NCBI Taxonomy" id="96644"/>
    <lineage>
        <taxon>Eukaryota</taxon>
        <taxon>Metazoa</taxon>
        <taxon>Ecdysozoa</taxon>
        <taxon>Nematoda</taxon>
        <taxon>Chromadorea</taxon>
        <taxon>Rhabditida</taxon>
        <taxon>Rhabditina</taxon>
        <taxon>Rhabditomorpha</taxon>
        <taxon>Rhabditoidea</taxon>
        <taxon>Rhabditidae</taxon>
        <taxon>Mesorhabditinae</taxon>
        <taxon>Mesorhabditis</taxon>
    </lineage>
</organism>
<sequence length="43" mass="5054">DQFIKQIGSYQQLMADCYPSSRPELEFSIQDVLQFFSEIAQDH</sequence>
<proteinExistence type="predicted"/>
<evidence type="ECO:0000313" key="2">
    <source>
        <dbReference type="Proteomes" id="UP001177023"/>
    </source>
</evidence>
<reference evidence="1" key="1">
    <citation type="submission" date="2023-06" db="EMBL/GenBank/DDBJ databases">
        <authorList>
            <person name="Delattre M."/>
        </authorList>
    </citation>
    <scope>NUCLEOTIDE SEQUENCE</scope>
    <source>
        <strain evidence="1">AF72</strain>
    </source>
</reference>
<gene>
    <name evidence="1" type="ORF">MSPICULIGERA_LOCUS4923</name>
</gene>
<evidence type="ECO:0000313" key="1">
    <source>
        <dbReference type="EMBL" id="CAJ0566313.1"/>
    </source>
</evidence>
<comment type="caution">
    <text evidence="1">The sequence shown here is derived from an EMBL/GenBank/DDBJ whole genome shotgun (WGS) entry which is preliminary data.</text>
</comment>
<keyword evidence="2" id="KW-1185">Reference proteome</keyword>